<dbReference type="EnsemblPlants" id="PNT70675">
    <property type="protein sequence ID" value="PNT70675"/>
    <property type="gene ID" value="BRADI_2g15802v3"/>
</dbReference>
<dbReference type="InParanoid" id="A0A2K2D8S6"/>
<reference evidence="2 3" key="1">
    <citation type="journal article" date="2010" name="Nature">
        <title>Genome sequencing and analysis of the model grass Brachypodium distachyon.</title>
        <authorList>
            <consortium name="International Brachypodium Initiative"/>
        </authorList>
    </citation>
    <scope>NUCLEOTIDE SEQUENCE [LARGE SCALE GENOMIC DNA]</scope>
    <source>
        <strain evidence="2 3">Bd21</strain>
    </source>
</reference>
<dbReference type="Proteomes" id="UP000008810">
    <property type="component" value="Chromosome 2"/>
</dbReference>
<keyword evidence="4" id="KW-1185">Reference proteome</keyword>
<evidence type="ECO:0000313" key="3">
    <source>
        <dbReference type="EnsemblPlants" id="PNT70675"/>
    </source>
</evidence>
<sequence>MHVLMRPLIYGRVVLSARGRWRWLLPAVGDMHMQLCIHVRSIEMSLAGRPCTVRTYVRRRGPATRSDRSIADTHGSVHPAPSPVSGRSTGSSSSSQAAPWGRAVAEPRNTAAAGQVLVLDSGIPSMEIGIGPNRSIVRRLFHACMRLASLFSYVSAGLKPDEIMSRPLSPPTACTLRRYAGPEILLETCDSIKVYLNCTRS</sequence>
<feature type="compositionally biased region" description="Low complexity" evidence="1">
    <location>
        <begin position="83"/>
        <end position="95"/>
    </location>
</feature>
<dbReference type="AlphaFoldDB" id="A0A2K2D8S6"/>
<dbReference type="Gramene" id="PNT70675">
    <property type="protein sequence ID" value="PNT70675"/>
    <property type="gene ID" value="BRADI_2g15802v3"/>
</dbReference>
<accession>A0A2K2D8S6</accession>
<evidence type="ECO:0000313" key="2">
    <source>
        <dbReference type="EMBL" id="PNT70675.1"/>
    </source>
</evidence>
<protein>
    <submittedName>
        <fullName evidence="2 3">Uncharacterized protein</fullName>
    </submittedName>
</protein>
<reference evidence="3" key="3">
    <citation type="submission" date="2018-08" db="UniProtKB">
        <authorList>
            <consortium name="EnsemblPlants"/>
        </authorList>
    </citation>
    <scope>IDENTIFICATION</scope>
    <source>
        <strain evidence="3">cv. Bd21</strain>
    </source>
</reference>
<dbReference type="EMBL" id="CM000881">
    <property type="protein sequence ID" value="PNT70675.1"/>
    <property type="molecule type" value="Genomic_DNA"/>
</dbReference>
<gene>
    <name evidence="2" type="ORF">BRADI_2g15802v3</name>
</gene>
<proteinExistence type="predicted"/>
<evidence type="ECO:0000256" key="1">
    <source>
        <dbReference type="SAM" id="MobiDB-lite"/>
    </source>
</evidence>
<reference evidence="2" key="2">
    <citation type="submission" date="2017-06" db="EMBL/GenBank/DDBJ databases">
        <title>WGS assembly of Brachypodium distachyon.</title>
        <authorList>
            <consortium name="The International Brachypodium Initiative"/>
            <person name="Lucas S."/>
            <person name="Harmon-Smith M."/>
            <person name="Lail K."/>
            <person name="Tice H."/>
            <person name="Grimwood J."/>
            <person name="Bruce D."/>
            <person name="Barry K."/>
            <person name="Shu S."/>
            <person name="Lindquist E."/>
            <person name="Wang M."/>
            <person name="Pitluck S."/>
            <person name="Vogel J.P."/>
            <person name="Garvin D.F."/>
            <person name="Mockler T.C."/>
            <person name="Schmutz J."/>
            <person name="Rokhsar D."/>
            <person name="Bevan M.W."/>
        </authorList>
    </citation>
    <scope>NUCLEOTIDE SEQUENCE</scope>
    <source>
        <strain evidence="2">Bd21</strain>
    </source>
</reference>
<feature type="region of interest" description="Disordered" evidence="1">
    <location>
        <begin position="58"/>
        <end position="102"/>
    </location>
</feature>
<name>A0A2K2D8S6_BRADI</name>
<organism evidence="2">
    <name type="scientific">Brachypodium distachyon</name>
    <name type="common">Purple false brome</name>
    <name type="synonym">Trachynia distachya</name>
    <dbReference type="NCBI Taxonomy" id="15368"/>
    <lineage>
        <taxon>Eukaryota</taxon>
        <taxon>Viridiplantae</taxon>
        <taxon>Streptophyta</taxon>
        <taxon>Embryophyta</taxon>
        <taxon>Tracheophyta</taxon>
        <taxon>Spermatophyta</taxon>
        <taxon>Magnoliopsida</taxon>
        <taxon>Liliopsida</taxon>
        <taxon>Poales</taxon>
        <taxon>Poaceae</taxon>
        <taxon>BOP clade</taxon>
        <taxon>Pooideae</taxon>
        <taxon>Stipodae</taxon>
        <taxon>Brachypodieae</taxon>
        <taxon>Brachypodium</taxon>
    </lineage>
</organism>
<evidence type="ECO:0000313" key="4">
    <source>
        <dbReference type="Proteomes" id="UP000008810"/>
    </source>
</evidence>